<sequence>MLAAEYALGLMDQDERGDFERLLHRDADLRAELAFWQDEFSALVPGRGVPVPPHVLDQVRVTLFDEDRTGWLDALFAPRNRPLLIGVATAKVLLVAALIWLLFAG</sequence>
<name>A0A1H7YGF8_9RHOB</name>
<keyword evidence="1" id="KW-0472">Membrane</keyword>
<keyword evidence="1" id="KW-1133">Transmembrane helix</keyword>
<dbReference type="AlphaFoldDB" id="A0A1H7YGF8"/>
<organism evidence="2 3">
    <name type="scientific">Loktanella fryxellensis</name>
    <dbReference type="NCBI Taxonomy" id="245187"/>
    <lineage>
        <taxon>Bacteria</taxon>
        <taxon>Pseudomonadati</taxon>
        <taxon>Pseudomonadota</taxon>
        <taxon>Alphaproteobacteria</taxon>
        <taxon>Rhodobacterales</taxon>
        <taxon>Roseobacteraceae</taxon>
        <taxon>Loktanella</taxon>
    </lineage>
</organism>
<evidence type="ECO:0008006" key="4">
    <source>
        <dbReference type="Google" id="ProtNLM"/>
    </source>
</evidence>
<protein>
    <recommendedName>
        <fullName evidence="4">Anti-sigma factor</fullName>
    </recommendedName>
</protein>
<dbReference type="RefSeq" id="WP_143057972.1">
    <property type="nucleotide sequence ID" value="NZ_FOCI01000001.1"/>
</dbReference>
<proteinExistence type="predicted"/>
<keyword evidence="3" id="KW-1185">Reference proteome</keyword>
<evidence type="ECO:0000256" key="1">
    <source>
        <dbReference type="SAM" id="Phobius"/>
    </source>
</evidence>
<feature type="transmembrane region" description="Helical" evidence="1">
    <location>
        <begin position="83"/>
        <end position="103"/>
    </location>
</feature>
<keyword evidence="1" id="KW-0812">Transmembrane</keyword>
<reference evidence="2 3" key="1">
    <citation type="submission" date="2016-10" db="EMBL/GenBank/DDBJ databases">
        <authorList>
            <person name="de Groot N.N."/>
        </authorList>
    </citation>
    <scope>NUCLEOTIDE SEQUENCE [LARGE SCALE GENOMIC DNA]</scope>
    <source>
        <strain evidence="2 3">DSM 16213</strain>
    </source>
</reference>
<accession>A0A1H7YGF8</accession>
<dbReference type="EMBL" id="FOCI01000001">
    <property type="protein sequence ID" value="SEM44407.1"/>
    <property type="molecule type" value="Genomic_DNA"/>
</dbReference>
<evidence type="ECO:0000313" key="3">
    <source>
        <dbReference type="Proteomes" id="UP000199585"/>
    </source>
</evidence>
<dbReference type="OrthoDB" id="7864234at2"/>
<dbReference type="Proteomes" id="UP000199585">
    <property type="component" value="Unassembled WGS sequence"/>
</dbReference>
<gene>
    <name evidence="2" type="ORF">SAMN04488003_101136</name>
</gene>
<evidence type="ECO:0000313" key="2">
    <source>
        <dbReference type="EMBL" id="SEM44407.1"/>
    </source>
</evidence>